<organism evidence="2 3">
    <name type="scientific">Paramecium sonneborni</name>
    <dbReference type="NCBI Taxonomy" id="65129"/>
    <lineage>
        <taxon>Eukaryota</taxon>
        <taxon>Sar</taxon>
        <taxon>Alveolata</taxon>
        <taxon>Ciliophora</taxon>
        <taxon>Intramacronucleata</taxon>
        <taxon>Oligohymenophorea</taxon>
        <taxon>Peniculida</taxon>
        <taxon>Parameciidae</taxon>
        <taxon>Paramecium</taxon>
    </lineage>
</organism>
<protein>
    <submittedName>
        <fullName evidence="2">Uncharacterized protein</fullName>
    </submittedName>
</protein>
<dbReference type="Proteomes" id="UP000692954">
    <property type="component" value="Unassembled WGS sequence"/>
</dbReference>
<keyword evidence="3" id="KW-1185">Reference proteome</keyword>
<dbReference type="EMBL" id="CAJJDN010000089">
    <property type="protein sequence ID" value="CAD8107494.1"/>
    <property type="molecule type" value="Genomic_DNA"/>
</dbReference>
<name>A0A8S1PWL5_9CILI</name>
<evidence type="ECO:0000313" key="3">
    <source>
        <dbReference type="Proteomes" id="UP000692954"/>
    </source>
</evidence>
<comment type="caution">
    <text evidence="2">The sequence shown here is derived from an EMBL/GenBank/DDBJ whole genome shotgun (WGS) entry which is preliminary data.</text>
</comment>
<evidence type="ECO:0000313" key="2">
    <source>
        <dbReference type="EMBL" id="CAD8107494.1"/>
    </source>
</evidence>
<gene>
    <name evidence="2" type="ORF">PSON_ATCC_30995.1.T0890042</name>
</gene>
<evidence type="ECO:0000256" key="1">
    <source>
        <dbReference type="SAM" id="MobiDB-lite"/>
    </source>
</evidence>
<dbReference type="AlphaFoldDB" id="A0A8S1PWL5"/>
<sequence>MGSVGCCKNSPRVDTLKFDDIDSSSSEQNSQKKQDQFSPKASSPGQEALPLQINQRQPLMYQKHACVSTAFQSYSFKTISTEHHFSNFVTFQALPSSKDQQSSRKIQTHKSNNFEDLNEIQHQQSSEFQSSDYIKIPSHYTKII</sequence>
<reference evidence="2" key="1">
    <citation type="submission" date="2021-01" db="EMBL/GenBank/DDBJ databases">
        <authorList>
            <consortium name="Genoscope - CEA"/>
            <person name="William W."/>
        </authorList>
    </citation>
    <scope>NUCLEOTIDE SEQUENCE</scope>
</reference>
<proteinExistence type="predicted"/>
<feature type="region of interest" description="Disordered" evidence="1">
    <location>
        <begin position="1"/>
        <end position="54"/>
    </location>
</feature>
<accession>A0A8S1PWL5</accession>